<dbReference type="AlphaFoldDB" id="A0AAV7H6N4"/>
<reference evidence="2 3" key="1">
    <citation type="journal article" date="2021" name="Hortic Res">
        <title>Chromosome-scale assembly of the Dendrobium chrysotoxum genome enhances the understanding of orchid evolution.</title>
        <authorList>
            <person name="Zhang Y."/>
            <person name="Zhang G.Q."/>
            <person name="Zhang D."/>
            <person name="Liu X.D."/>
            <person name="Xu X.Y."/>
            <person name="Sun W.H."/>
            <person name="Yu X."/>
            <person name="Zhu X."/>
            <person name="Wang Z.W."/>
            <person name="Zhao X."/>
            <person name="Zhong W.Y."/>
            <person name="Chen H."/>
            <person name="Yin W.L."/>
            <person name="Huang T."/>
            <person name="Niu S.C."/>
            <person name="Liu Z.J."/>
        </authorList>
    </citation>
    <scope>NUCLEOTIDE SEQUENCE [LARGE SCALE GENOMIC DNA]</scope>
    <source>
        <strain evidence="2">Lindl</strain>
    </source>
</reference>
<organism evidence="2 3">
    <name type="scientific">Dendrobium chrysotoxum</name>
    <name type="common">Orchid</name>
    <dbReference type="NCBI Taxonomy" id="161865"/>
    <lineage>
        <taxon>Eukaryota</taxon>
        <taxon>Viridiplantae</taxon>
        <taxon>Streptophyta</taxon>
        <taxon>Embryophyta</taxon>
        <taxon>Tracheophyta</taxon>
        <taxon>Spermatophyta</taxon>
        <taxon>Magnoliopsida</taxon>
        <taxon>Liliopsida</taxon>
        <taxon>Asparagales</taxon>
        <taxon>Orchidaceae</taxon>
        <taxon>Epidendroideae</taxon>
        <taxon>Malaxideae</taxon>
        <taxon>Dendrobiinae</taxon>
        <taxon>Dendrobium</taxon>
    </lineage>
</organism>
<evidence type="ECO:0000256" key="1">
    <source>
        <dbReference type="SAM" id="MobiDB-lite"/>
    </source>
</evidence>
<dbReference type="Proteomes" id="UP000775213">
    <property type="component" value="Unassembled WGS sequence"/>
</dbReference>
<gene>
    <name evidence="2" type="ORF">IEQ34_008144</name>
</gene>
<feature type="region of interest" description="Disordered" evidence="1">
    <location>
        <begin position="1"/>
        <end position="40"/>
    </location>
</feature>
<proteinExistence type="predicted"/>
<dbReference type="EMBL" id="JAGFBR010000008">
    <property type="protein sequence ID" value="KAH0463562.1"/>
    <property type="molecule type" value="Genomic_DNA"/>
</dbReference>
<keyword evidence="3" id="KW-1185">Reference proteome</keyword>
<name>A0AAV7H6N4_DENCH</name>
<feature type="compositionally biased region" description="Basic and acidic residues" evidence="1">
    <location>
        <begin position="1"/>
        <end position="17"/>
    </location>
</feature>
<evidence type="ECO:0000313" key="3">
    <source>
        <dbReference type="Proteomes" id="UP000775213"/>
    </source>
</evidence>
<comment type="caution">
    <text evidence="2">The sequence shown here is derived from an EMBL/GenBank/DDBJ whole genome shotgun (WGS) entry which is preliminary data.</text>
</comment>
<sequence>MTGDHHPSRDPMTKGDSRPVAQNGGERGSSKGAKSDDVESTVTSDSLIILHQKFYFPNDIVVKVPKRSNRAYFPPPGYLTIFESSMRASCGCGVSLAQFSHRAMSVTMGLIAFSRDRGAVLTPEYLSRMG</sequence>
<evidence type="ECO:0000313" key="2">
    <source>
        <dbReference type="EMBL" id="KAH0463562.1"/>
    </source>
</evidence>
<protein>
    <submittedName>
        <fullName evidence="2">Uncharacterized protein</fullName>
    </submittedName>
</protein>
<accession>A0AAV7H6N4</accession>